<evidence type="ECO:0000313" key="3">
    <source>
        <dbReference type="Proteomes" id="UP000664795"/>
    </source>
</evidence>
<keyword evidence="1" id="KW-0472">Membrane</keyword>
<keyword evidence="1" id="KW-0812">Transmembrane</keyword>
<protein>
    <submittedName>
        <fullName evidence="2">Uncharacterized protein</fullName>
    </submittedName>
</protein>
<dbReference type="RefSeq" id="WP_207337780.1">
    <property type="nucleotide sequence ID" value="NZ_JAFMYU010000023.1"/>
</dbReference>
<evidence type="ECO:0000256" key="1">
    <source>
        <dbReference type="SAM" id="Phobius"/>
    </source>
</evidence>
<keyword evidence="1" id="KW-1133">Transmembrane helix</keyword>
<dbReference type="EMBL" id="JAFMYU010000023">
    <property type="protein sequence ID" value="MBO0933815.1"/>
    <property type="molecule type" value="Genomic_DNA"/>
</dbReference>
<comment type="caution">
    <text evidence="2">The sequence shown here is derived from an EMBL/GenBank/DDBJ whole genome shotgun (WGS) entry which is preliminary data.</text>
</comment>
<organism evidence="2 3">
    <name type="scientific">Fibrella aquatilis</name>
    <dbReference type="NCBI Taxonomy" id="2817059"/>
    <lineage>
        <taxon>Bacteria</taxon>
        <taxon>Pseudomonadati</taxon>
        <taxon>Bacteroidota</taxon>
        <taxon>Cytophagia</taxon>
        <taxon>Cytophagales</taxon>
        <taxon>Spirosomataceae</taxon>
        <taxon>Fibrella</taxon>
    </lineage>
</organism>
<feature type="transmembrane region" description="Helical" evidence="1">
    <location>
        <begin position="127"/>
        <end position="147"/>
    </location>
</feature>
<evidence type="ECO:0000313" key="2">
    <source>
        <dbReference type="EMBL" id="MBO0933815.1"/>
    </source>
</evidence>
<accession>A0A939GA59</accession>
<dbReference type="AlphaFoldDB" id="A0A939GA59"/>
<proteinExistence type="predicted"/>
<reference evidence="2 3" key="1">
    <citation type="submission" date="2021-03" db="EMBL/GenBank/DDBJ databases">
        <title>Fibrella sp. HMF5036 genome sequencing and assembly.</title>
        <authorList>
            <person name="Kang H."/>
            <person name="Kim H."/>
            <person name="Bae S."/>
            <person name="Joh K."/>
        </authorList>
    </citation>
    <scope>NUCLEOTIDE SEQUENCE [LARGE SCALE GENOMIC DNA]</scope>
    <source>
        <strain evidence="2 3">HMF5036</strain>
    </source>
</reference>
<dbReference type="Proteomes" id="UP000664795">
    <property type="component" value="Unassembled WGS sequence"/>
</dbReference>
<sequence length="268" mass="30102">MDTPVPSTTKNDMQALREGIRSRYRTYHQADPDRFPILEFNTNRANYIPLRDSFEEEFYRVRGYDKKTPTINIPSTNTLAQLFTDNSYLPGKKMLNTCYSYAEGYAQATTAPNTERTQVPAVKATSVWIGGGMLGVLVVGVILFVVWQRVKPTPGGLVIKRPTAGSSVPRNLIIEGKVDHAKTVWIVVRSKVNNLCWVQKPIQVNDTGGWVGVVYVGSNSETDQGYGYQIRAFVNPKDELHWGDKLTTWPQAELATNVVDVVRTKNLY</sequence>
<keyword evidence="3" id="KW-1185">Reference proteome</keyword>
<gene>
    <name evidence="2" type="ORF">J2I48_22595</name>
</gene>
<name>A0A939GA59_9BACT</name>